<dbReference type="Pfam" id="PF00561">
    <property type="entry name" value="Abhydrolase_1"/>
    <property type="match status" value="1"/>
</dbReference>
<dbReference type="GO" id="GO:0006508">
    <property type="term" value="P:proteolysis"/>
    <property type="evidence" value="ECO:0007669"/>
    <property type="project" value="InterPro"/>
</dbReference>
<dbReference type="InterPro" id="IPR050266">
    <property type="entry name" value="AB_hydrolase_sf"/>
</dbReference>
<dbReference type="NCBIfam" id="TIGR01250">
    <property type="entry name" value="pro_imino_pep_2"/>
    <property type="match status" value="1"/>
</dbReference>
<dbReference type="PANTHER" id="PTHR43798">
    <property type="entry name" value="MONOACYLGLYCEROL LIPASE"/>
    <property type="match status" value="1"/>
</dbReference>
<dbReference type="InterPro" id="IPR029058">
    <property type="entry name" value="AB_hydrolase_fold"/>
</dbReference>
<protein>
    <recommendedName>
        <fullName evidence="3">AB hydrolase-1 domain-containing protein</fullName>
    </recommendedName>
</protein>
<reference evidence="4" key="1">
    <citation type="submission" date="2018-05" db="EMBL/GenBank/DDBJ databases">
        <authorList>
            <person name="Lanie J.A."/>
            <person name="Ng W.-L."/>
            <person name="Kazmierczak K.M."/>
            <person name="Andrzejewski T.M."/>
            <person name="Davidsen T.M."/>
            <person name="Wayne K.J."/>
            <person name="Tettelin H."/>
            <person name="Glass J.I."/>
            <person name="Rusch D."/>
            <person name="Podicherti R."/>
            <person name="Tsui H.-C.T."/>
            <person name="Winkler M.E."/>
        </authorList>
    </citation>
    <scope>NUCLEOTIDE SEQUENCE</scope>
</reference>
<dbReference type="SUPFAM" id="SSF53474">
    <property type="entry name" value="alpha/beta-Hydrolases"/>
    <property type="match status" value="1"/>
</dbReference>
<dbReference type="PANTHER" id="PTHR43798:SF33">
    <property type="entry name" value="HYDROLASE, PUTATIVE (AFU_ORTHOLOGUE AFUA_2G14860)-RELATED"/>
    <property type="match status" value="1"/>
</dbReference>
<evidence type="ECO:0000256" key="2">
    <source>
        <dbReference type="ARBA" id="ARBA00022801"/>
    </source>
</evidence>
<accession>A0A382EX33</accession>
<dbReference type="GO" id="GO:0016020">
    <property type="term" value="C:membrane"/>
    <property type="evidence" value="ECO:0007669"/>
    <property type="project" value="TreeGrafter"/>
</dbReference>
<name>A0A382EX33_9ZZZZ</name>
<dbReference type="InterPro" id="IPR005945">
    <property type="entry name" value="Pro_imino_pep"/>
</dbReference>
<dbReference type="AlphaFoldDB" id="A0A382EX33"/>
<organism evidence="4">
    <name type="scientific">marine metagenome</name>
    <dbReference type="NCBI Taxonomy" id="408172"/>
    <lineage>
        <taxon>unclassified sequences</taxon>
        <taxon>metagenomes</taxon>
        <taxon>ecological metagenomes</taxon>
    </lineage>
</organism>
<comment type="similarity">
    <text evidence="1">Belongs to the peptidase S33 family.</text>
</comment>
<dbReference type="Gene3D" id="3.40.50.1820">
    <property type="entry name" value="alpha/beta hydrolase"/>
    <property type="match status" value="1"/>
</dbReference>
<feature type="domain" description="AB hydrolase-1" evidence="3">
    <location>
        <begin position="28"/>
        <end position="274"/>
    </location>
</feature>
<evidence type="ECO:0000256" key="1">
    <source>
        <dbReference type="ARBA" id="ARBA00010088"/>
    </source>
</evidence>
<dbReference type="PIRSF" id="PIRSF005539">
    <property type="entry name" value="Pept_S33_TRI_F1"/>
    <property type="match status" value="1"/>
</dbReference>
<evidence type="ECO:0000259" key="3">
    <source>
        <dbReference type="Pfam" id="PF00561"/>
    </source>
</evidence>
<dbReference type="InterPro" id="IPR000073">
    <property type="entry name" value="AB_hydrolase_1"/>
</dbReference>
<dbReference type="PRINTS" id="PR00793">
    <property type="entry name" value="PROAMNOPTASE"/>
</dbReference>
<dbReference type="GO" id="GO:0008233">
    <property type="term" value="F:peptidase activity"/>
    <property type="evidence" value="ECO:0007669"/>
    <property type="project" value="InterPro"/>
</dbReference>
<dbReference type="EMBL" id="UINC01046817">
    <property type="protein sequence ID" value="SVB55300.1"/>
    <property type="molecule type" value="Genomic_DNA"/>
</dbReference>
<gene>
    <name evidence="4" type="ORF">METZ01_LOCUS208154</name>
</gene>
<keyword evidence="2" id="KW-0378">Hydrolase</keyword>
<sequence>MAKQNKEGYVDVPGGKVWYEIVGSGGGPPLITLHGGPGSSHFSLEPLRVLGDDRPVVFYDQLGCGNSDRPDDLSLWTMDRFVQELHILREALGFYRCHILGHSWGTMLGMDYYLTHPNGIASLIQSSPCISIERWVADCNKYRKQLPPEVQEVMDKHEAAGTTESEEYRDAEKEFNKRHVLRLDTVPEAVLKGRLQRGKVVYQTMWGPSEFFMTGTLAGYDRSGDLHRIGVPALYSCGRFDEAAPDTVEWYSSLTPNSEFVVYENSAHMPHWEDQQEYIGVVHDFLRKVDEA</sequence>
<proteinExistence type="inferred from homology"/>
<evidence type="ECO:0000313" key="4">
    <source>
        <dbReference type="EMBL" id="SVB55300.1"/>
    </source>
</evidence>
<dbReference type="InterPro" id="IPR002410">
    <property type="entry name" value="Peptidase_S33"/>
</dbReference>